<keyword evidence="2" id="KW-0378">Hydrolase</keyword>
<evidence type="ECO:0000256" key="2">
    <source>
        <dbReference type="ARBA" id="ARBA00022801"/>
    </source>
</evidence>
<dbReference type="SMART" id="SM00797">
    <property type="entry name" value="AHS2"/>
    <property type="match status" value="1"/>
</dbReference>
<dbReference type="Pfam" id="PF02626">
    <property type="entry name" value="CT_A_B"/>
    <property type="match status" value="1"/>
</dbReference>
<sequence length="344" mass="36791">MIEIIQPGMLASVQDLGRYGHRSLGIHPGGALNALALSSANLLVGNPADAAGLEITMGVCEIRFRTDTRIALGGDDIGATLDGKPLPACWSIPVRAGSTFKLSLAAPDSPEQPPRHSMRTYLAVAGGIDVPLVLDSRSTDLKAGFGGHQGRALRRGDKLPLGDAQQAEAAVHGPAFGVRSPRWSGLALREDEHSRHVTLRVLPGPEFDQFTHASKEVLWSDAWRVTPNSNRMGYRLEGAELKRKHGRDMLSHGVVPGVIQVPPSGQPIILMGDAQTTGGYPKIGVVIGADLWKLAQAPLNATLRLEPCDMAGALAAAEEQQHYLDSIRDTVAALDWSRATLYRK</sequence>
<dbReference type="AlphaFoldDB" id="A0A7V8FZ13"/>
<evidence type="ECO:0000313" key="5">
    <source>
        <dbReference type="EMBL" id="KAF1046678.1"/>
    </source>
</evidence>
<evidence type="ECO:0000256" key="1">
    <source>
        <dbReference type="ARBA" id="ARBA00022741"/>
    </source>
</evidence>
<evidence type="ECO:0000313" key="6">
    <source>
        <dbReference type="Proteomes" id="UP000462435"/>
    </source>
</evidence>
<name>A0A7V8FZ13_9BURK</name>
<dbReference type="InterPro" id="IPR003778">
    <property type="entry name" value="CT_A_B"/>
</dbReference>
<feature type="domain" description="Carboxyltransferase" evidence="4">
    <location>
        <begin position="23"/>
        <end position="323"/>
    </location>
</feature>
<evidence type="ECO:0000259" key="4">
    <source>
        <dbReference type="SMART" id="SM00797"/>
    </source>
</evidence>
<protein>
    <recommendedName>
        <fullName evidence="4">Carboxyltransferase domain-containing protein</fullName>
    </recommendedName>
</protein>
<keyword evidence="1" id="KW-0547">Nucleotide-binding</keyword>
<comment type="caution">
    <text evidence="5">The sequence shown here is derived from an EMBL/GenBank/DDBJ whole genome shotgun (WGS) entry which is preliminary data.</text>
</comment>
<dbReference type="EMBL" id="WNDX01000018">
    <property type="protein sequence ID" value="KAF1046678.1"/>
    <property type="molecule type" value="Genomic_DNA"/>
</dbReference>
<proteinExistence type="predicted"/>
<dbReference type="GO" id="GO:0005524">
    <property type="term" value="F:ATP binding"/>
    <property type="evidence" value="ECO:0007669"/>
    <property type="project" value="UniProtKB-KW"/>
</dbReference>
<dbReference type="NCBIfam" id="TIGR00724">
    <property type="entry name" value="urea_amlyse_rel"/>
    <property type="match status" value="1"/>
</dbReference>
<reference evidence="6" key="1">
    <citation type="journal article" date="2020" name="MBio">
        <title>Horizontal gene transfer to a defensive symbiont with a reduced genome amongst a multipartite beetle microbiome.</title>
        <authorList>
            <person name="Waterworth S.C."/>
            <person name="Florez L.V."/>
            <person name="Rees E.R."/>
            <person name="Hertweck C."/>
            <person name="Kaltenpoth M."/>
            <person name="Kwan J.C."/>
        </authorList>
    </citation>
    <scope>NUCLEOTIDE SEQUENCE [LARGE SCALE GENOMIC DNA]</scope>
</reference>
<gene>
    <name evidence="5" type="primary">ybgK</name>
    <name evidence="5" type="ORF">GAK35_00920</name>
</gene>
<dbReference type="PANTHER" id="PTHR43309:SF3">
    <property type="entry name" value="5-OXOPROLINASE SUBUNIT C"/>
    <property type="match status" value="1"/>
</dbReference>
<dbReference type="SUPFAM" id="SSF50891">
    <property type="entry name" value="Cyclophilin-like"/>
    <property type="match status" value="1"/>
</dbReference>
<organism evidence="5 6">
    <name type="scientific">Herbaspirillum frisingense</name>
    <dbReference type="NCBI Taxonomy" id="92645"/>
    <lineage>
        <taxon>Bacteria</taxon>
        <taxon>Pseudomonadati</taxon>
        <taxon>Pseudomonadota</taxon>
        <taxon>Betaproteobacteria</taxon>
        <taxon>Burkholderiales</taxon>
        <taxon>Oxalobacteraceae</taxon>
        <taxon>Herbaspirillum</taxon>
    </lineage>
</organism>
<accession>A0A7V8FZ13</accession>
<dbReference type="InterPro" id="IPR029000">
    <property type="entry name" value="Cyclophilin-like_dom_sf"/>
</dbReference>
<dbReference type="Proteomes" id="UP000462435">
    <property type="component" value="Unassembled WGS sequence"/>
</dbReference>
<dbReference type="GO" id="GO:0016787">
    <property type="term" value="F:hydrolase activity"/>
    <property type="evidence" value="ECO:0007669"/>
    <property type="project" value="UniProtKB-KW"/>
</dbReference>
<evidence type="ECO:0000256" key="3">
    <source>
        <dbReference type="ARBA" id="ARBA00022840"/>
    </source>
</evidence>
<dbReference type="Gene3D" id="2.40.100.10">
    <property type="entry name" value="Cyclophilin-like"/>
    <property type="match status" value="1"/>
</dbReference>
<keyword evidence="3" id="KW-0067">ATP-binding</keyword>
<dbReference type="PANTHER" id="PTHR43309">
    <property type="entry name" value="5-OXOPROLINASE SUBUNIT C"/>
    <property type="match status" value="1"/>
</dbReference>
<dbReference type="InterPro" id="IPR052708">
    <property type="entry name" value="PxpC"/>
</dbReference>